<evidence type="ECO:0000313" key="2">
    <source>
        <dbReference type="EMBL" id="MRG84909.1"/>
    </source>
</evidence>
<accession>A0A6G1X1U2</accession>
<feature type="transmembrane region" description="Helical" evidence="1">
    <location>
        <begin position="174"/>
        <end position="196"/>
    </location>
</feature>
<feature type="transmembrane region" description="Helical" evidence="1">
    <location>
        <begin position="401"/>
        <end position="425"/>
    </location>
</feature>
<sequence>MMQHLKGTTTLLRGLLLLLVAFVYILYSVTSMDLTHILVGLVVVTFLISWPSMALFPKVMSGILVILGNVLFYFYGESTMYWEEAILSNVGLVALFISVPLLSYPLRHGGYIAYMNDFIRNYLKKDIKIVAFVTAITCIISSFLNMGSLRVTYDLFANRFEHAHKIFAKSLIQGFSLAAFWSPYFAGVAITLHLVGVSFVSFMGYGLSMVVISYVTSFFLNFLYINYEKKNGSYQFMAATYEEKTEVIPKIKHKKGVELIVVFVGLFLALFFLERWLPYNVLLLITMVAFTYPLIWSLLIGKIKKLFFSMKDYVVQVVPNVHNESIMIISATFFSQMIQLTSLPHYLSQFFLSISQYSVIFTVLIILVSSVIIAFFIHQILPVSIFATTLSPEVIGLKPELLVLTLVLSWGIIPLLSPVSGANLITGNLFHTKAFEIGIWNIKYVLILIVIASITISIMNEIPI</sequence>
<feature type="transmembrane region" description="Helical" evidence="1">
    <location>
        <begin position="87"/>
        <end position="107"/>
    </location>
</feature>
<feature type="transmembrane region" description="Helical" evidence="1">
    <location>
        <begin position="59"/>
        <end position="75"/>
    </location>
</feature>
<keyword evidence="1" id="KW-0472">Membrane</keyword>
<feature type="transmembrane region" description="Helical" evidence="1">
    <location>
        <begin position="12"/>
        <end position="29"/>
    </location>
</feature>
<keyword evidence="3" id="KW-1185">Reference proteome</keyword>
<dbReference type="AlphaFoldDB" id="A0A6G1X1U2"/>
<feature type="transmembrane region" description="Helical" evidence="1">
    <location>
        <begin position="256"/>
        <end position="273"/>
    </location>
</feature>
<dbReference type="RefSeq" id="WP_153726879.1">
    <property type="nucleotide sequence ID" value="NZ_WJNH01000001.1"/>
</dbReference>
<reference evidence="2 3" key="1">
    <citation type="submission" date="2019-11" db="EMBL/GenBank/DDBJ databases">
        <authorList>
            <person name="Li J."/>
        </authorList>
    </citation>
    <scope>NUCLEOTIDE SEQUENCE [LARGE SCALE GENOMIC DNA]</scope>
    <source>
        <strain evidence="2 3">J4</strain>
    </source>
</reference>
<name>A0A6G1X1U2_9BACI</name>
<feature type="transmembrane region" description="Helical" evidence="1">
    <location>
        <begin position="437"/>
        <end position="459"/>
    </location>
</feature>
<evidence type="ECO:0000256" key="1">
    <source>
        <dbReference type="SAM" id="Phobius"/>
    </source>
</evidence>
<dbReference type="OrthoDB" id="3171527at2"/>
<evidence type="ECO:0008006" key="4">
    <source>
        <dbReference type="Google" id="ProtNLM"/>
    </source>
</evidence>
<feature type="transmembrane region" description="Helical" evidence="1">
    <location>
        <begin position="36"/>
        <end position="53"/>
    </location>
</feature>
<feature type="transmembrane region" description="Helical" evidence="1">
    <location>
        <begin position="357"/>
        <end position="381"/>
    </location>
</feature>
<feature type="transmembrane region" description="Helical" evidence="1">
    <location>
        <begin position="127"/>
        <end position="153"/>
    </location>
</feature>
<comment type="caution">
    <text evidence="2">The sequence shown here is derived from an EMBL/GenBank/DDBJ whole genome shotgun (WGS) entry which is preliminary data.</text>
</comment>
<dbReference type="Proteomes" id="UP000480185">
    <property type="component" value="Unassembled WGS sequence"/>
</dbReference>
<protein>
    <recommendedName>
        <fullName evidence="4">TRAP transporter large permease subunit</fullName>
    </recommendedName>
</protein>
<keyword evidence="1" id="KW-0812">Transmembrane</keyword>
<keyword evidence="1" id="KW-1133">Transmembrane helix</keyword>
<feature type="transmembrane region" description="Helical" evidence="1">
    <location>
        <begin position="202"/>
        <end position="227"/>
    </location>
</feature>
<dbReference type="EMBL" id="WJNH01000001">
    <property type="protein sequence ID" value="MRG84909.1"/>
    <property type="molecule type" value="Genomic_DNA"/>
</dbReference>
<organism evidence="2 3">
    <name type="scientific">Salinibacillus xinjiangensis</name>
    <dbReference type="NCBI Taxonomy" id="1229268"/>
    <lineage>
        <taxon>Bacteria</taxon>
        <taxon>Bacillati</taxon>
        <taxon>Bacillota</taxon>
        <taxon>Bacilli</taxon>
        <taxon>Bacillales</taxon>
        <taxon>Bacillaceae</taxon>
        <taxon>Salinibacillus</taxon>
    </lineage>
</organism>
<gene>
    <name evidence="2" type="ORF">GH754_01050</name>
</gene>
<evidence type="ECO:0000313" key="3">
    <source>
        <dbReference type="Proteomes" id="UP000480185"/>
    </source>
</evidence>
<feature type="transmembrane region" description="Helical" evidence="1">
    <location>
        <begin position="279"/>
        <end position="301"/>
    </location>
</feature>
<proteinExistence type="predicted"/>